<keyword evidence="2" id="KW-0647">Proteasome</keyword>
<proteinExistence type="predicted"/>
<dbReference type="RefSeq" id="WP_205004166.1">
    <property type="nucleotide sequence ID" value="NZ_JAFBER010000018.1"/>
</dbReference>
<gene>
    <name evidence="2" type="ORF">JOD45_002505</name>
</gene>
<evidence type="ECO:0000256" key="1">
    <source>
        <dbReference type="SAM" id="Phobius"/>
    </source>
</evidence>
<dbReference type="InterPro" id="IPR024422">
    <property type="entry name" value="Protein_unknown_function_OB"/>
</dbReference>
<dbReference type="EMBL" id="JAFBER010000018">
    <property type="protein sequence ID" value="MBM7646277.1"/>
    <property type="molecule type" value="Genomic_DNA"/>
</dbReference>
<dbReference type="Pfam" id="PF12869">
    <property type="entry name" value="tRNA_anti-like"/>
    <property type="match status" value="1"/>
</dbReference>
<accession>A0ABS2Q1X1</accession>
<organism evidence="2 3">
    <name type="scientific">Scopulibacillus daqui</name>
    <dbReference type="NCBI Taxonomy" id="1469162"/>
    <lineage>
        <taxon>Bacteria</taxon>
        <taxon>Bacillati</taxon>
        <taxon>Bacillota</taxon>
        <taxon>Bacilli</taxon>
        <taxon>Bacillales</taxon>
        <taxon>Sporolactobacillaceae</taxon>
        <taxon>Scopulibacillus</taxon>
    </lineage>
</organism>
<name>A0ABS2Q1X1_9BACL</name>
<sequence>MSNGTKTIIGILAIVVVVSIGMFTWMKVLHHTTSVHMVNHTPDSKVMKLSAEQYARQYKKDKTAADEKYVDTVVQITGTIKEIKDNEIILNTQYPIVVNMQKGVNLDRLKKGQAVTLRGFPIGLDPDQNVLVFKSAKLIK</sequence>
<evidence type="ECO:0000313" key="3">
    <source>
        <dbReference type="Proteomes" id="UP000808914"/>
    </source>
</evidence>
<dbReference type="Proteomes" id="UP000808914">
    <property type="component" value="Unassembled WGS sequence"/>
</dbReference>
<keyword evidence="1" id="KW-0472">Membrane</keyword>
<dbReference type="GO" id="GO:0000502">
    <property type="term" value="C:proteasome complex"/>
    <property type="evidence" value="ECO:0007669"/>
    <property type="project" value="UniProtKB-KW"/>
</dbReference>
<reference evidence="2 3" key="1">
    <citation type="submission" date="2021-01" db="EMBL/GenBank/DDBJ databases">
        <title>Genomic Encyclopedia of Type Strains, Phase IV (KMG-IV): sequencing the most valuable type-strain genomes for metagenomic binning, comparative biology and taxonomic classification.</title>
        <authorList>
            <person name="Goeker M."/>
        </authorList>
    </citation>
    <scope>NUCLEOTIDE SEQUENCE [LARGE SCALE GENOMIC DNA]</scope>
    <source>
        <strain evidence="2 3">DSM 28236</strain>
    </source>
</reference>
<keyword evidence="3" id="KW-1185">Reference proteome</keyword>
<protein>
    <submittedName>
        <fullName evidence="2">ATP-dependent 26S proteasome regulatory subunit</fullName>
    </submittedName>
</protein>
<comment type="caution">
    <text evidence="2">The sequence shown here is derived from an EMBL/GenBank/DDBJ whole genome shotgun (WGS) entry which is preliminary data.</text>
</comment>
<evidence type="ECO:0000313" key="2">
    <source>
        <dbReference type="EMBL" id="MBM7646277.1"/>
    </source>
</evidence>
<keyword evidence="1" id="KW-0812">Transmembrane</keyword>
<keyword evidence="1" id="KW-1133">Transmembrane helix</keyword>
<feature type="transmembrane region" description="Helical" evidence="1">
    <location>
        <begin position="7"/>
        <end position="26"/>
    </location>
</feature>